<organism evidence="2 3">
    <name type="scientific">Zizania palustris</name>
    <name type="common">Northern wild rice</name>
    <dbReference type="NCBI Taxonomy" id="103762"/>
    <lineage>
        <taxon>Eukaryota</taxon>
        <taxon>Viridiplantae</taxon>
        <taxon>Streptophyta</taxon>
        <taxon>Embryophyta</taxon>
        <taxon>Tracheophyta</taxon>
        <taxon>Spermatophyta</taxon>
        <taxon>Magnoliopsida</taxon>
        <taxon>Liliopsida</taxon>
        <taxon>Poales</taxon>
        <taxon>Poaceae</taxon>
        <taxon>BOP clade</taxon>
        <taxon>Oryzoideae</taxon>
        <taxon>Oryzeae</taxon>
        <taxon>Zizaniinae</taxon>
        <taxon>Zizania</taxon>
    </lineage>
</organism>
<reference evidence="2" key="1">
    <citation type="journal article" date="2021" name="bioRxiv">
        <title>Whole Genome Assembly and Annotation of Northern Wild Rice, Zizania palustris L., Supports a Whole Genome Duplication in the Zizania Genus.</title>
        <authorList>
            <person name="Haas M."/>
            <person name="Kono T."/>
            <person name="Macchietto M."/>
            <person name="Millas R."/>
            <person name="McGilp L."/>
            <person name="Shao M."/>
            <person name="Duquette J."/>
            <person name="Hirsch C.N."/>
            <person name="Kimball J."/>
        </authorList>
    </citation>
    <scope>NUCLEOTIDE SEQUENCE</scope>
    <source>
        <tissue evidence="2">Fresh leaf tissue</tissue>
    </source>
</reference>
<feature type="signal peptide" evidence="1">
    <location>
        <begin position="1"/>
        <end position="17"/>
    </location>
</feature>
<proteinExistence type="predicted"/>
<comment type="caution">
    <text evidence="2">The sequence shown here is derived from an EMBL/GenBank/DDBJ whole genome shotgun (WGS) entry which is preliminary data.</text>
</comment>
<dbReference type="AlphaFoldDB" id="A0A8J5T1S5"/>
<sequence length="143" mass="15609">MIWLLEYLPCLLIPVTCTFLQQVSSPPGYASNLIRARVCSWQGKASEIGTELAIERRAAGDSSVVIATFWSLLFVSGDISYDHLSQQSGEPSQSKVAPQVNGDHEEIREAGLLPPINPPQLPYLVPFSRPGAPNSTRGFMIVL</sequence>
<evidence type="ECO:0000313" key="3">
    <source>
        <dbReference type="Proteomes" id="UP000729402"/>
    </source>
</evidence>
<keyword evidence="1" id="KW-0732">Signal</keyword>
<evidence type="ECO:0000256" key="1">
    <source>
        <dbReference type="SAM" id="SignalP"/>
    </source>
</evidence>
<accession>A0A8J5T1S5</accession>
<dbReference type="Proteomes" id="UP000729402">
    <property type="component" value="Unassembled WGS sequence"/>
</dbReference>
<reference evidence="2" key="2">
    <citation type="submission" date="2021-02" db="EMBL/GenBank/DDBJ databases">
        <authorList>
            <person name="Kimball J.A."/>
            <person name="Haas M.W."/>
            <person name="Macchietto M."/>
            <person name="Kono T."/>
            <person name="Duquette J."/>
            <person name="Shao M."/>
        </authorList>
    </citation>
    <scope>NUCLEOTIDE SEQUENCE</scope>
    <source>
        <tissue evidence="2">Fresh leaf tissue</tissue>
    </source>
</reference>
<dbReference type="EMBL" id="JAAALK010000282">
    <property type="protein sequence ID" value="KAG8078612.1"/>
    <property type="molecule type" value="Genomic_DNA"/>
</dbReference>
<gene>
    <name evidence="2" type="ORF">GUJ93_ZPchr0007g6389</name>
</gene>
<name>A0A8J5T1S5_ZIZPA</name>
<protein>
    <submittedName>
        <fullName evidence="2">Uncharacterized protein</fullName>
    </submittedName>
</protein>
<keyword evidence="3" id="KW-1185">Reference proteome</keyword>
<evidence type="ECO:0000313" key="2">
    <source>
        <dbReference type="EMBL" id="KAG8078612.1"/>
    </source>
</evidence>
<feature type="chain" id="PRO_5035200622" evidence="1">
    <location>
        <begin position="18"/>
        <end position="143"/>
    </location>
</feature>